<dbReference type="SUPFAM" id="SSF55729">
    <property type="entry name" value="Acyl-CoA N-acyltransferases (Nat)"/>
    <property type="match status" value="1"/>
</dbReference>
<evidence type="ECO:0000259" key="3">
    <source>
        <dbReference type="PROSITE" id="PS51186"/>
    </source>
</evidence>
<dbReference type="EMBL" id="JAOZEW010000010">
    <property type="protein sequence ID" value="MCV9928183.1"/>
    <property type="molecule type" value="Genomic_DNA"/>
</dbReference>
<feature type="domain" description="N-acetyltransferase" evidence="3">
    <location>
        <begin position="3"/>
        <end position="161"/>
    </location>
</feature>
<evidence type="ECO:0000313" key="5">
    <source>
        <dbReference type="Proteomes" id="UP001151079"/>
    </source>
</evidence>
<dbReference type="Proteomes" id="UP001151079">
    <property type="component" value="Unassembled WGS sequence"/>
</dbReference>
<dbReference type="Gene3D" id="3.40.630.30">
    <property type="match status" value="1"/>
</dbReference>
<proteinExistence type="predicted"/>
<accession>A0A9X3C7D1</accession>
<dbReference type="GO" id="GO:0016747">
    <property type="term" value="F:acyltransferase activity, transferring groups other than amino-acyl groups"/>
    <property type="evidence" value="ECO:0007669"/>
    <property type="project" value="InterPro"/>
</dbReference>
<dbReference type="InterPro" id="IPR016181">
    <property type="entry name" value="Acyl_CoA_acyltransferase"/>
</dbReference>
<protein>
    <submittedName>
        <fullName evidence="4">GNAT family N-acetyltransferase</fullName>
    </submittedName>
</protein>
<dbReference type="RefSeq" id="WP_264206305.1">
    <property type="nucleotide sequence ID" value="NZ_JAOZEW010000010.1"/>
</dbReference>
<dbReference type="InterPro" id="IPR000182">
    <property type="entry name" value="GNAT_dom"/>
</dbReference>
<keyword evidence="1" id="KW-0808">Transferase</keyword>
<keyword evidence="2" id="KW-0012">Acyltransferase</keyword>
<organism evidence="4 5">
    <name type="scientific">Flavobacterium shii</name>
    <dbReference type="NCBI Taxonomy" id="2987687"/>
    <lineage>
        <taxon>Bacteria</taxon>
        <taxon>Pseudomonadati</taxon>
        <taxon>Bacteroidota</taxon>
        <taxon>Flavobacteriia</taxon>
        <taxon>Flavobacteriales</taxon>
        <taxon>Flavobacteriaceae</taxon>
        <taxon>Flavobacterium</taxon>
    </lineage>
</organism>
<evidence type="ECO:0000256" key="2">
    <source>
        <dbReference type="ARBA" id="ARBA00023315"/>
    </source>
</evidence>
<evidence type="ECO:0000313" key="4">
    <source>
        <dbReference type="EMBL" id="MCV9928183.1"/>
    </source>
</evidence>
<gene>
    <name evidence="4" type="ORF">OIU83_10990</name>
</gene>
<sequence>MSVTIRPANSKDLSKILDIVNHSILYTTANYSYEIQTIEVQQKWFEDKNAKNLPVIVAEIDGEVIGFGSYGPFREKIGYQYTIEHSVYVTENIIGKGIGSKLLTELIGLAKEQGYHVMIGAIDADNAGSITFHEKFGFVATGTIREVGYKFDHWLDLVFMQLILKHI</sequence>
<dbReference type="PROSITE" id="PS51186">
    <property type="entry name" value="GNAT"/>
    <property type="match status" value="1"/>
</dbReference>
<comment type="caution">
    <text evidence="4">The sequence shown here is derived from an EMBL/GenBank/DDBJ whole genome shotgun (WGS) entry which is preliminary data.</text>
</comment>
<dbReference type="CDD" id="cd04301">
    <property type="entry name" value="NAT_SF"/>
    <property type="match status" value="1"/>
</dbReference>
<keyword evidence="5" id="KW-1185">Reference proteome</keyword>
<dbReference type="PANTHER" id="PTHR43072:SF23">
    <property type="entry name" value="UPF0039 PROTEIN C11D3.02C"/>
    <property type="match status" value="1"/>
</dbReference>
<dbReference type="AlphaFoldDB" id="A0A9X3C7D1"/>
<dbReference type="PANTHER" id="PTHR43072">
    <property type="entry name" value="N-ACETYLTRANSFERASE"/>
    <property type="match status" value="1"/>
</dbReference>
<evidence type="ECO:0000256" key="1">
    <source>
        <dbReference type="ARBA" id="ARBA00022679"/>
    </source>
</evidence>
<dbReference type="Pfam" id="PF00583">
    <property type="entry name" value="Acetyltransf_1"/>
    <property type="match status" value="1"/>
</dbReference>
<name>A0A9X3C7D1_9FLAO</name>
<reference evidence="4" key="1">
    <citation type="submission" date="2022-10" db="EMBL/GenBank/DDBJ databases">
        <title>Two novel species of Flavobacterium.</title>
        <authorList>
            <person name="Liu Q."/>
            <person name="Xin Y.-H."/>
        </authorList>
    </citation>
    <scope>NUCLEOTIDE SEQUENCE</scope>
    <source>
        <strain evidence="4">LS1R49</strain>
    </source>
</reference>